<proteinExistence type="predicted"/>
<comment type="caution">
    <text evidence="1">The sequence shown here is derived from an EMBL/GenBank/DDBJ whole genome shotgun (WGS) entry which is preliminary data.</text>
</comment>
<reference evidence="1" key="1">
    <citation type="journal article" date="2014" name="Front. Microbiol.">
        <title>High frequency of phylogenetically diverse reductive dehalogenase-homologous genes in deep subseafloor sedimentary metagenomes.</title>
        <authorList>
            <person name="Kawai M."/>
            <person name="Futagami T."/>
            <person name="Toyoda A."/>
            <person name="Takaki Y."/>
            <person name="Nishi S."/>
            <person name="Hori S."/>
            <person name="Arai W."/>
            <person name="Tsubouchi T."/>
            <person name="Morono Y."/>
            <person name="Uchiyama I."/>
            <person name="Ito T."/>
            <person name="Fujiyama A."/>
            <person name="Inagaki F."/>
            <person name="Takami H."/>
        </authorList>
    </citation>
    <scope>NUCLEOTIDE SEQUENCE</scope>
    <source>
        <strain evidence="1">Expedition CK06-06</strain>
    </source>
</reference>
<evidence type="ECO:0000313" key="1">
    <source>
        <dbReference type="EMBL" id="GAH24202.1"/>
    </source>
</evidence>
<accession>X1DVE0</accession>
<gene>
    <name evidence="1" type="ORF">S03H2_09489</name>
</gene>
<name>X1DVE0_9ZZZZ</name>
<organism evidence="1">
    <name type="scientific">marine sediment metagenome</name>
    <dbReference type="NCBI Taxonomy" id="412755"/>
    <lineage>
        <taxon>unclassified sequences</taxon>
        <taxon>metagenomes</taxon>
        <taxon>ecological metagenomes</taxon>
    </lineage>
</organism>
<sequence length="59" mass="7068">MISLSFEIVKHFPGYANKGIEEWEINYIKKNCKQLETCEYYLDYFTDYVERVGYDEGIA</sequence>
<dbReference type="EMBL" id="BARU01004844">
    <property type="protein sequence ID" value="GAH24202.1"/>
    <property type="molecule type" value="Genomic_DNA"/>
</dbReference>
<feature type="non-terminal residue" evidence="1">
    <location>
        <position position="59"/>
    </location>
</feature>
<dbReference type="AlphaFoldDB" id="X1DVE0"/>
<protein>
    <submittedName>
        <fullName evidence="1">Uncharacterized protein</fullName>
    </submittedName>
</protein>